<dbReference type="Proteomes" id="UP000244898">
    <property type="component" value="Unassembled WGS sequence"/>
</dbReference>
<evidence type="ECO:0000313" key="2">
    <source>
        <dbReference type="Proteomes" id="UP000244898"/>
    </source>
</evidence>
<name>A0A2R8C5L3_9RHOB</name>
<dbReference type="EMBL" id="ONZG01000002">
    <property type="protein sequence ID" value="SPJ27725.1"/>
    <property type="molecule type" value="Genomic_DNA"/>
</dbReference>
<organism evidence="1 2">
    <name type="scientific">Falsiruegeria mediterranea M17</name>
    <dbReference type="NCBI Taxonomy" id="1200281"/>
    <lineage>
        <taxon>Bacteria</taxon>
        <taxon>Pseudomonadati</taxon>
        <taxon>Pseudomonadota</taxon>
        <taxon>Alphaproteobacteria</taxon>
        <taxon>Rhodobacterales</taxon>
        <taxon>Roseobacteraceae</taxon>
        <taxon>Falsiruegeria</taxon>
    </lineage>
</organism>
<evidence type="ECO:0000313" key="1">
    <source>
        <dbReference type="EMBL" id="SPJ27725.1"/>
    </source>
</evidence>
<sequence length="87" mass="9993">MTATAGENDLGLEACKHPDILLQAAHDLAVRKIDGFDGIERDRKGRNYVQLFQFSQDEGVSDEDFTNELRELLEEFFDIYDGLRELK</sequence>
<proteinExistence type="predicted"/>
<protein>
    <submittedName>
        <fullName evidence="1">Uncharacterized protein</fullName>
    </submittedName>
</protein>
<gene>
    <name evidence="1" type="ORF">TRM7615_01216</name>
</gene>
<reference evidence="2" key="1">
    <citation type="submission" date="2018-03" db="EMBL/GenBank/DDBJ databases">
        <authorList>
            <person name="Rodrigo-Torres L."/>
            <person name="Arahal R. D."/>
            <person name="Lucena T."/>
        </authorList>
    </citation>
    <scope>NUCLEOTIDE SEQUENCE [LARGE SCALE GENOMIC DNA]</scope>
    <source>
        <strain evidence="2">CECT 7615</strain>
    </source>
</reference>
<dbReference type="AlphaFoldDB" id="A0A2R8C5L3"/>
<keyword evidence="2" id="KW-1185">Reference proteome</keyword>
<accession>A0A2R8C5L3</accession>